<sequence>MRNPPQQCVAGQQTDRQTNLQNSTKTFLVGSRATDAKFFPTRTLTASLSQSSGMSSDLKAAAVRSPANFFPVSMLMRRTSTTELASTPYFWNTSGLVVRANSVSERVKTSVLNAFAASLSRF</sequence>
<dbReference type="Proteomes" id="UP000314294">
    <property type="component" value="Unassembled WGS sequence"/>
</dbReference>
<dbReference type="AlphaFoldDB" id="A0A4Z2GGW3"/>
<proteinExistence type="predicted"/>
<gene>
    <name evidence="1" type="ORF">EYF80_037110</name>
</gene>
<name>A0A4Z2GGW3_9TELE</name>
<organism evidence="1 2">
    <name type="scientific">Liparis tanakae</name>
    <name type="common">Tanaka's snailfish</name>
    <dbReference type="NCBI Taxonomy" id="230148"/>
    <lineage>
        <taxon>Eukaryota</taxon>
        <taxon>Metazoa</taxon>
        <taxon>Chordata</taxon>
        <taxon>Craniata</taxon>
        <taxon>Vertebrata</taxon>
        <taxon>Euteleostomi</taxon>
        <taxon>Actinopterygii</taxon>
        <taxon>Neopterygii</taxon>
        <taxon>Teleostei</taxon>
        <taxon>Neoteleostei</taxon>
        <taxon>Acanthomorphata</taxon>
        <taxon>Eupercaria</taxon>
        <taxon>Perciformes</taxon>
        <taxon>Cottioidei</taxon>
        <taxon>Cottales</taxon>
        <taxon>Liparidae</taxon>
        <taxon>Liparis</taxon>
    </lineage>
</organism>
<accession>A0A4Z2GGW3</accession>
<reference evidence="1 2" key="1">
    <citation type="submission" date="2019-03" db="EMBL/GenBank/DDBJ databases">
        <title>First draft genome of Liparis tanakae, snailfish: a comprehensive survey of snailfish specific genes.</title>
        <authorList>
            <person name="Kim W."/>
            <person name="Song I."/>
            <person name="Jeong J.-H."/>
            <person name="Kim D."/>
            <person name="Kim S."/>
            <person name="Ryu S."/>
            <person name="Song J.Y."/>
            <person name="Lee S.K."/>
        </authorList>
    </citation>
    <scope>NUCLEOTIDE SEQUENCE [LARGE SCALE GENOMIC DNA]</scope>
    <source>
        <tissue evidence="1">Muscle</tissue>
    </source>
</reference>
<comment type="caution">
    <text evidence="1">The sequence shown here is derived from an EMBL/GenBank/DDBJ whole genome shotgun (WGS) entry which is preliminary data.</text>
</comment>
<protein>
    <submittedName>
        <fullName evidence="1">Uncharacterized protein</fullName>
    </submittedName>
</protein>
<evidence type="ECO:0000313" key="2">
    <source>
        <dbReference type="Proteomes" id="UP000314294"/>
    </source>
</evidence>
<dbReference type="EMBL" id="SRLO01000539">
    <property type="protein sequence ID" value="TNN52659.1"/>
    <property type="molecule type" value="Genomic_DNA"/>
</dbReference>
<keyword evidence="2" id="KW-1185">Reference proteome</keyword>
<evidence type="ECO:0000313" key="1">
    <source>
        <dbReference type="EMBL" id="TNN52659.1"/>
    </source>
</evidence>